<dbReference type="PANTHER" id="PTHR43706:SF47">
    <property type="entry name" value="EXTERNAL NADH-UBIQUINONE OXIDOREDUCTASE 1, MITOCHONDRIAL-RELATED"/>
    <property type="match status" value="1"/>
</dbReference>
<organism evidence="9 10">
    <name type="scientific">Aeoliella straminimaris</name>
    <dbReference type="NCBI Taxonomy" id="2954799"/>
    <lineage>
        <taxon>Bacteria</taxon>
        <taxon>Pseudomonadati</taxon>
        <taxon>Planctomycetota</taxon>
        <taxon>Planctomycetia</taxon>
        <taxon>Pirellulales</taxon>
        <taxon>Lacipirellulaceae</taxon>
        <taxon>Aeoliella</taxon>
    </lineage>
</organism>
<dbReference type="InterPro" id="IPR023753">
    <property type="entry name" value="FAD/NAD-binding_dom"/>
</dbReference>
<dbReference type="PANTHER" id="PTHR43706">
    <property type="entry name" value="NADH DEHYDROGENASE"/>
    <property type="match status" value="1"/>
</dbReference>
<keyword evidence="3" id="KW-0285">Flavoprotein</keyword>
<dbReference type="SUPFAM" id="SSF51905">
    <property type="entry name" value="FAD/NAD(P)-binding domain"/>
    <property type="match status" value="1"/>
</dbReference>
<dbReference type="EMBL" id="JAMXLR010000036">
    <property type="protein sequence ID" value="MCO6044287.1"/>
    <property type="molecule type" value="Genomic_DNA"/>
</dbReference>
<keyword evidence="6" id="KW-0520">NAD</keyword>
<accession>A0A9X2FA04</accession>
<dbReference type="InterPro" id="IPR036188">
    <property type="entry name" value="FAD/NAD-bd_sf"/>
</dbReference>
<evidence type="ECO:0000313" key="9">
    <source>
        <dbReference type="EMBL" id="MCO6044287.1"/>
    </source>
</evidence>
<reference evidence="9" key="1">
    <citation type="submission" date="2022-06" db="EMBL/GenBank/DDBJ databases">
        <title>Aeoliella straminimaris, a novel planctomycete from sediments.</title>
        <authorList>
            <person name="Vitorino I.R."/>
            <person name="Lage O.M."/>
        </authorList>
    </citation>
    <scope>NUCLEOTIDE SEQUENCE</scope>
    <source>
        <strain evidence="9">ICT_H6.2</strain>
    </source>
</reference>
<keyword evidence="10" id="KW-1185">Reference proteome</keyword>
<evidence type="ECO:0000256" key="6">
    <source>
        <dbReference type="ARBA" id="ARBA00023027"/>
    </source>
</evidence>
<evidence type="ECO:0000256" key="3">
    <source>
        <dbReference type="ARBA" id="ARBA00022630"/>
    </source>
</evidence>
<dbReference type="InterPro" id="IPR045024">
    <property type="entry name" value="NDH-2"/>
</dbReference>
<feature type="domain" description="FAD/NAD(P)-binding" evidence="8">
    <location>
        <begin position="6"/>
        <end position="323"/>
    </location>
</feature>
<evidence type="ECO:0000259" key="8">
    <source>
        <dbReference type="Pfam" id="PF07992"/>
    </source>
</evidence>
<proteinExistence type="inferred from homology"/>
<dbReference type="AlphaFoldDB" id="A0A9X2FA04"/>
<dbReference type="EC" id="1.6.5.9" evidence="2"/>
<dbReference type="RefSeq" id="WP_252852390.1">
    <property type="nucleotide sequence ID" value="NZ_JAMXLR010000036.1"/>
</dbReference>
<sequence length="422" mass="45371">MPDMPRVVVLGAGFGGIGAAQKLRDAPVHLTIIDRNDYHTFQPLLYQVATDELEPTAVGSPIRDLLHRHDSMVFHKCAVKSIDLAKKQVLVEEMSPVEYDYLVLALGATVNFHQTPGAAEHSFPLYTMKDAIRLHDHILKKLEEVDKNPALVDEGALTFCIIGGGPTGTELAGAMSELLHTELKADYPNLPIDEARVVLYEHSPAVLAHFKPKLQEYARRALEDRGVEVHTGTGVVEVTAEEITLAGGDKVKTQTLIWAAGLQANPLTKSLGVELAPGGRVPVGPDLQVKDHPQVFAIGDMASMTDGKTGQPLPGLGAVALQAGHHVGKTIEQLVAGEATTPFKYFDKGNMAQVGRGAAVVELPTGGTLTGSIAWLAWLGVHLSLLSGAEEKTSVFVDWGWNLLTHKRGKRILLCDDDSDDA</sequence>
<evidence type="ECO:0000313" key="10">
    <source>
        <dbReference type="Proteomes" id="UP001155241"/>
    </source>
</evidence>
<evidence type="ECO:0000256" key="4">
    <source>
        <dbReference type="ARBA" id="ARBA00022827"/>
    </source>
</evidence>
<evidence type="ECO:0000256" key="5">
    <source>
        <dbReference type="ARBA" id="ARBA00023002"/>
    </source>
</evidence>
<evidence type="ECO:0000256" key="7">
    <source>
        <dbReference type="ARBA" id="ARBA00047599"/>
    </source>
</evidence>
<dbReference type="Pfam" id="PF07992">
    <property type="entry name" value="Pyr_redox_2"/>
    <property type="match status" value="1"/>
</dbReference>
<comment type="catalytic activity">
    <reaction evidence="7">
        <text>a quinone + NADH + H(+) = a quinol + NAD(+)</text>
        <dbReference type="Rhea" id="RHEA:46160"/>
        <dbReference type="ChEBI" id="CHEBI:15378"/>
        <dbReference type="ChEBI" id="CHEBI:24646"/>
        <dbReference type="ChEBI" id="CHEBI:57540"/>
        <dbReference type="ChEBI" id="CHEBI:57945"/>
        <dbReference type="ChEBI" id="CHEBI:132124"/>
        <dbReference type="EC" id="1.6.5.9"/>
    </reaction>
</comment>
<evidence type="ECO:0000256" key="1">
    <source>
        <dbReference type="ARBA" id="ARBA00005272"/>
    </source>
</evidence>
<dbReference type="Proteomes" id="UP001155241">
    <property type="component" value="Unassembled WGS sequence"/>
</dbReference>
<dbReference type="PRINTS" id="PR00368">
    <property type="entry name" value="FADPNR"/>
</dbReference>
<name>A0A9X2FA04_9BACT</name>
<evidence type="ECO:0000256" key="2">
    <source>
        <dbReference type="ARBA" id="ARBA00012637"/>
    </source>
</evidence>
<keyword evidence="4" id="KW-0274">FAD</keyword>
<dbReference type="PRINTS" id="PR00411">
    <property type="entry name" value="PNDRDTASEI"/>
</dbReference>
<comment type="caution">
    <text evidence="9">The sequence shown here is derived from an EMBL/GenBank/DDBJ whole genome shotgun (WGS) entry which is preliminary data.</text>
</comment>
<dbReference type="Gene3D" id="3.50.50.100">
    <property type="match status" value="1"/>
</dbReference>
<comment type="similarity">
    <text evidence="1">Belongs to the NADH dehydrogenase family.</text>
</comment>
<keyword evidence="5" id="KW-0560">Oxidoreductase</keyword>
<gene>
    <name evidence="9" type="ORF">NG895_10245</name>
</gene>
<dbReference type="GO" id="GO:0050136">
    <property type="term" value="F:NADH dehydrogenase (quinone) (non-electrogenic) activity"/>
    <property type="evidence" value="ECO:0007669"/>
    <property type="project" value="UniProtKB-EC"/>
</dbReference>
<protein>
    <recommendedName>
        <fullName evidence="2">NADH:ubiquinone reductase (non-electrogenic)</fullName>
        <ecNumber evidence="2">1.6.5.9</ecNumber>
    </recommendedName>
</protein>